<keyword evidence="3" id="KW-0133">Cell shape</keyword>
<protein>
    <recommendedName>
        <fullName evidence="3">RNA-binding protein KhpA</fullName>
    </recommendedName>
    <alternativeName>
        <fullName evidence="3">KH-domain protein A</fullName>
    </alternativeName>
</protein>
<name>A0A2M7W1L4_9BACT</name>
<dbReference type="PANTHER" id="PTHR34654">
    <property type="entry name" value="UPF0109 PROTEIN SCO5592"/>
    <property type="match status" value="1"/>
</dbReference>
<comment type="similarity">
    <text evidence="3">Belongs to the KhpA RNA-binding protein family.</text>
</comment>
<evidence type="ECO:0000256" key="1">
    <source>
        <dbReference type="ARBA" id="ARBA00022490"/>
    </source>
</evidence>
<comment type="subcellular location">
    <subcellularLocation>
        <location evidence="3">Cytoplasm</location>
    </subcellularLocation>
</comment>
<dbReference type="SUPFAM" id="SSF54814">
    <property type="entry name" value="Prokaryotic type KH domain (KH-domain type II)"/>
    <property type="match status" value="1"/>
</dbReference>
<keyword evidence="1 3" id="KW-0963">Cytoplasm</keyword>
<dbReference type="PROSITE" id="PS50084">
    <property type="entry name" value="KH_TYPE_1"/>
    <property type="match status" value="1"/>
</dbReference>
<dbReference type="EMBL" id="PFQB01000078">
    <property type="protein sequence ID" value="PJA13649.1"/>
    <property type="molecule type" value="Genomic_DNA"/>
</dbReference>
<dbReference type="GO" id="GO:0005737">
    <property type="term" value="C:cytoplasm"/>
    <property type="evidence" value="ECO:0007669"/>
    <property type="project" value="UniProtKB-SubCell"/>
</dbReference>
<dbReference type="Proteomes" id="UP000228952">
    <property type="component" value="Unassembled WGS sequence"/>
</dbReference>
<comment type="function">
    <text evidence="3">A probable RNA chaperone. Forms a complex with KhpB which binds to cellular RNA and controls its expression. Plays a role in peptidoglycan (PG) homeostasis and cell length regulation.</text>
</comment>
<evidence type="ECO:0000256" key="2">
    <source>
        <dbReference type="ARBA" id="ARBA00022884"/>
    </source>
</evidence>
<keyword evidence="3" id="KW-0961">Cell wall biogenesis/degradation</keyword>
<evidence type="ECO:0000256" key="3">
    <source>
        <dbReference type="HAMAP-Rule" id="MF_00088"/>
    </source>
</evidence>
<dbReference type="GO" id="GO:0009252">
    <property type="term" value="P:peptidoglycan biosynthetic process"/>
    <property type="evidence" value="ECO:0007669"/>
    <property type="project" value="UniProtKB-UniRule"/>
</dbReference>
<proteinExistence type="inferred from homology"/>
<dbReference type="InterPro" id="IPR015946">
    <property type="entry name" value="KH_dom-like_a/b"/>
</dbReference>
<dbReference type="Pfam" id="PF13083">
    <property type="entry name" value="KH_KhpA-B"/>
    <property type="match status" value="1"/>
</dbReference>
<gene>
    <name evidence="3" type="primary">khpA</name>
    <name evidence="5" type="ORF">COX64_03005</name>
</gene>
<dbReference type="InterPro" id="IPR009019">
    <property type="entry name" value="KH_sf_prok-type"/>
</dbReference>
<sequence>MKDLVTYIVKAIVEKPDEVSIEETVLSDGKIILTIHTAPTDVGLVIGKMGKTINSIRSLVKIKAIKEGKFVDVKVPSDRDNGSRDNGSGVLSGGTPAPVAPTATPVAASGADDASTAVTGEFDVPNF</sequence>
<evidence type="ECO:0000256" key="4">
    <source>
        <dbReference type="SAM" id="MobiDB-lite"/>
    </source>
</evidence>
<feature type="region of interest" description="Disordered" evidence="4">
    <location>
        <begin position="74"/>
        <end position="114"/>
    </location>
</feature>
<dbReference type="HAMAP" id="MF_00088">
    <property type="entry name" value="KhpA"/>
    <property type="match status" value="1"/>
</dbReference>
<reference evidence="6" key="1">
    <citation type="submission" date="2017-09" db="EMBL/GenBank/DDBJ databases">
        <title>Depth-based differentiation of microbial function through sediment-hosted aquifers and enrichment of novel symbionts in the deep terrestrial subsurface.</title>
        <authorList>
            <person name="Probst A.J."/>
            <person name="Ladd B."/>
            <person name="Jarett J.K."/>
            <person name="Geller-Mcgrath D.E."/>
            <person name="Sieber C.M.K."/>
            <person name="Emerson J.B."/>
            <person name="Anantharaman K."/>
            <person name="Thomas B.C."/>
            <person name="Malmstrom R."/>
            <person name="Stieglmeier M."/>
            <person name="Klingl A."/>
            <person name="Woyke T."/>
            <person name="Ryan C.M."/>
            <person name="Banfield J.F."/>
        </authorList>
    </citation>
    <scope>NUCLEOTIDE SEQUENCE [LARGE SCALE GENOMIC DNA]</scope>
</reference>
<organism evidence="5 6">
    <name type="scientific">Candidatus Dojkabacteria bacterium CG_4_10_14_0_2_um_filter_Dojkabacteria_WS6_41_15</name>
    <dbReference type="NCBI Taxonomy" id="2014249"/>
    <lineage>
        <taxon>Bacteria</taxon>
        <taxon>Candidatus Dojkabacteria</taxon>
    </lineage>
</organism>
<evidence type="ECO:0000313" key="5">
    <source>
        <dbReference type="EMBL" id="PJA13649.1"/>
    </source>
</evidence>
<comment type="subunit">
    <text evidence="3">Forms a complex with KhpB.</text>
</comment>
<keyword evidence="3" id="KW-0143">Chaperone</keyword>
<dbReference type="InterPro" id="IPR020627">
    <property type="entry name" value="KhpA"/>
</dbReference>
<accession>A0A2M7W1L4</accession>
<evidence type="ECO:0000313" key="6">
    <source>
        <dbReference type="Proteomes" id="UP000228952"/>
    </source>
</evidence>
<feature type="compositionally biased region" description="Basic and acidic residues" evidence="4">
    <location>
        <begin position="74"/>
        <end position="83"/>
    </location>
</feature>
<dbReference type="GO" id="GO:0003723">
    <property type="term" value="F:RNA binding"/>
    <property type="evidence" value="ECO:0007669"/>
    <property type="project" value="UniProtKB-UniRule"/>
</dbReference>
<dbReference type="GO" id="GO:0071555">
    <property type="term" value="P:cell wall organization"/>
    <property type="evidence" value="ECO:0007669"/>
    <property type="project" value="UniProtKB-KW"/>
</dbReference>
<dbReference type="AlphaFoldDB" id="A0A2M7W1L4"/>
<keyword evidence="2 3" id="KW-0694">RNA-binding</keyword>
<dbReference type="Gene3D" id="3.30.300.20">
    <property type="match status" value="1"/>
</dbReference>
<dbReference type="PANTHER" id="PTHR34654:SF1">
    <property type="entry name" value="RNA-BINDING PROTEIN KHPA"/>
    <property type="match status" value="1"/>
</dbReference>
<dbReference type="CDD" id="cd22533">
    <property type="entry name" value="KH-II_YlqC-like"/>
    <property type="match status" value="1"/>
</dbReference>
<comment type="caution">
    <text evidence="5">The sequence shown here is derived from an EMBL/GenBank/DDBJ whole genome shotgun (WGS) entry which is preliminary data.</text>
</comment>
<feature type="compositionally biased region" description="Low complexity" evidence="4">
    <location>
        <begin position="93"/>
        <end position="111"/>
    </location>
</feature>
<dbReference type="GO" id="GO:0008360">
    <property type="term" value="P:regulation of cell shape"/>
    <property type="evidence" value="ECO:0007669"/>
    <property type="project" value="UniProtKB-KW"/>
</dbReference>